<gene>
    <name evidence="9" type="ORF">DSM106972_076040</name>
</gene>
<evidence type="ECO:0000256" key="7">
    <source>
        <dbReference type="SAM" id="Phobius"/>
    </source>
</evidence>
<dbReference type="AlphaFoldDB" id="A0A3S1CCJ0"/>
<dbReference type="GO" id="GO:0005886">
    <property type="term" value="C:plasma membrane"/>
    <property type="evidence" value="ECO:0007669"/>
    <property type="project" value="UniProtKB-SubCell"/>
</dbReference>
<evidence type="ECO:0000256" key="5">
    <source>
        <dbReference type="ARBA" id="ARBA00022989"/>
    </source>
</evidence>
<evidence type="ECO:0000256" key="4">
    <source>
        <dbReference type="ARBA" id="ARBA00022692"/>
    </source>
</evidence>
<evidence type="ECO:0000259" key="8">
    <source>
        <dbReference type="Pfam" id="PF02687"/>
    </source>
</evidence>
<protein>
    <submittedName>
        <fullName evidence="9">ABC transporter</fullName>
    </submittedName>
</protein>
<feature type="transmembrane region" description="Helical" evidence="7">
    <location>
        <begin position="304"/>
        <end position="329"/>
    </location>
</feature>
<reference evidence="9" key="1">
    <citation type="submission" date="2018-12" db="EMBL/GenBank/DDBJ databases">
        <authorList>
            <person name="Will S."/>
            <person name="Neumann-Schaal M."/>
            <person name="Henke P."/>
        </authorList>
    </citation>
    <scope>NUCLEOTIDE SEQUENCE</scope>
    <source>
        <strain evidence="9">PCC 7102</strain>
    </source>
</reference>
<keyword evidence="3" id="KW-1003">Cell membrane</keyword>
<evidence type="ECO:0000256" key="2">
    <source>
        <dbReference type="ARBA" id="ARBA00022448"/>
    </source>
</evidence>
<keyword evidence="2" id="KW-0813">Transport</keyword>
<dbReference type="Proteomes" id="UP000271624">
    <property type="component" value="Unassembled WGS sequence"/>
</dbReference>
<keyword evidence="4 7" id="KW-0812">Transmembrane</keyword>
<sequence length="372" mass="40570">MKEKTRLAVAVAGIAFADILIFVQMGFEASLYTSATKANKMLDGDLIVVDRQFQSLSTTKSFSRDRLYQVLSYSGVKSVSSIYTGMGQWKNAQTDINRAIMIWGIEPDGASFKLPELRRNASELKLLNSALFDLASRPEYGNVAESIQKQGQIEASLNRRDVLVSGLFNLGTSFTADGNVIVGDSTFLRLFPGRQAYEVDVGLIQLKPGVNPISMRAQLSMGLPKDIKIFTKEEFVAAERHYVESGGTIGFIFGLGVIVGFIVGIVIVYQILYTDVANHLPEYATLKAMGYGDKYFIGVLMQEALLLAAFGFIPGYLVSVGIYQIAYVATLLPIGMTVERAVHVFLLTVVMCTFSGAIALGKLQSADPADVF</sequence>
<dbReference type="InterPro" id="IPR003838">
    <property type="entry name" value="ABC3_permease_C"/>
</dbReference>
<evidence type="ECO:0000313" key="9">
    <source>
        <dbReference type="EMBL" id="RUT00156.1"/>
    </source>
</evidence>
<dbReference type="PANTHER" id="PTHR43738:SF1">
    <property type="entry name" value="HEMIN TRANSPORT SYSTEM PERMEASE PROTEIN HRTB-RELATED"/>
    <property type="match status" value="1"/>
</dbReference>
<feature type="transmembrane region" description="Helical" evidence="7">
    <location>
        <begin position="249"/>
        <end position="272"/>
    </location>
</feature>
<reference evidence="9" key="2">
    <citation type="journal article" date="2019" name="Genome Biol. Evol.">
        <title>Day and night: Metabolic profiles and evolutionary relationships of six axenic non-marine cyanobacteria.</title>
        <authorList>
            <person name="Will S.E."/>
            <person name="Henke P."/>
            <person name="Boedeker C."/>
            <person name="Huang S."/>
            <person name="Brinkmann H."/>
            <person name="Rohde M."/>
            <person name="Jarek M."/>
            <person name="Friedl T."/>
            <person name="Seufert S."/>
            <person name="Schumacher M."/>
            <person name="Overmann J."/>
            <person name="Neumann-Schaal M."/>
            <person name="Petersen J."/>
        </authorList>
    </citation>
    <scope>NUCLEOTIDE SEQUENCE [LARGE SCALE GENOMIC DNA]</scope>
    <source>
        <strain evidence="9">PCC 7102</strain>
    </source>
</reference>
<dbReference type="PIRSF" id="PIRSF031773">
    <property type="entry name" value="DevC"/>
    <property type="match status" value="1"/>
</dbReference>
<dbReference type="EMBL" id="RSCL01000025">
    <property type="protein sequence ID" value="RUT00156.1"/>
    <property type="molecule type" value="Genomic_DNA"/>
</dbReference>
<dbReference type="Pfam" id="PF02687">
    <property type="entry name" value="FtsX"/>
    <property type="match status" value="1"/>
</dbReference>
<comment type="subcellular location">
    <subcellularLocation>
        <location evidence="1">Cell membrane</location>
        <topology evidence="1">Multi-pass membrane protein</topology>
    </subcellularLocation>
</comment>
<evidence type="ECO:0000256" key="3">
    <source>
        <dbReference type="ARBA" id="ARBA00022475"/>
    </source>
</evidence>
<name>A0A3S1CCJ0_9CYAN</name>
<keyword evidence="10" id="KW-1185">Reference proteome</keyword>
<comment type="caution">
    <text evidence="9">The sequence shown here is derived from an EMBL/GenBank/DDBJ whole genome shotgun (WGS) entry which is preliminary data.</text>
</comment>
<evidence type="ECO:0000256" key="6">
    <source>
        <dbReference type="ARBA" id="ARBA00023136"/>
    </source>
</evidence>
<keyword evidence="5 7" id="KW-1133">Transmembrane helix</keyword>
<dbReference type="InterPro" id="IPR005891">
    <property type="entry name" value="DevC"/>
</dbReference>
<feature type="transmembrane region" description="Helical" evidence="7">
    <location>
        <begin position="341"/>
        <end position="360"/>
    </location>
</feature>
<dbReference type="PANTHER" id="PTHR43738">
    <property type="entry name" value="ABC TRANSPORTER, MEMBRANE PROTEIN"/>
    <property type="match status" value="1"/>
</dbReference>
<evidence type="ECO:0000313" key="10">
    <source>
        <dbReference type="Proteomes" id="UP000271624"/>
    </source>
</evidence>
<evidence type="ECO:0000256" key="1">
    <source>
        <dbReference type="ARBA" id="ARBA00004651"/>
    </source>
</evidence>
<keyword evidence="6 7" id="KW-0472">Membrane</keyword>
<dbReference type="NCBIfam" id="TIGR01185">
    <property type="entry name" value="devC"/>
    <property type="match status" value="1"/>
</dbReference>
<dbReference type="InterPro" id="IPR051125">
    <property type="entry name" value="ABC-4/HrtB_transporter"/>
</dbReference>
<organism evidence="9 10">
    <name type="scientific">Dulcicalothrix desertica PCC 7102</name>
    <dbReference type="NCBI Taxonomy" id="232991"/>
    <lineage>
        <taxon>Bacteria</taxon>
        <taxon>Bacillati</taxon>
        <taxon>Cyanobacteriota</taxon>
        <taxon>Cyanophyceae</taxon>
        <taxon>Nostocales</taxon>
        <taxon>Calotrichaceae</taxon>
        <taxon>Dulcicalothrix</taxon>
    </lineage>
</organism>
<accession>A0A3S1CCJ0</accession>
<proteinExistence type="predicted"/>
<feature type="transmembrane region" description="Helical" evidence="7">
    <location>
        <begin position="7"/>
        <end position="27"/>
    </location>
</feature>
<feature type="domain" description="ABC3 transporter permease C-terminal" evidence="8">
    <location>
        <begin position="257"/>
        <end position="363"/>
    </location>
</feature>